<accession>A0A5N7BNF6</accession>
<keyword evidence="1" id="KW-1133">Transmembrane helix</keyword>
<sequence length="83" mass="8971">MRVVLLKLPPYPISNLLFLLISHVSASHRASLPTRSALSNEIVLTFSNNPTRFIYSAITPVIAAMIGVIAPGRLSPVARPHAI</sequence>
<keyword evidence="1" id="KW-0472">Membrane</keyword>
<feature type="transmembrane region" description="Helical" evidence="1">
    <location>
        <begin position="53"/>
        <end position="70"/>
    </location>
</feature>
<evidence type="ECO:0000256" key="1">
    <source>
        <dbReference type="SAM" id="Phobius"/>
    </source>
</evidence>
<gene>
    <name evidence="2" type="ORF">BDV26DRAFT_197186</name>
</gene>
<keyword evidence="3" id="KW-1185">Reference proteome</keyword>
<proteinExistence type="predicted"/>
<dbReference type="EMBL" id="ML736158">
    <property type="protein sequence ID" value="KAE8383037.1"/>
    <property type="molecule type" value="Genomic_DNA"/>
</dbReference>
<evidence type="ECO:0000313" key="2">
    <source>
        <dbReference type="EMBL" id="KAE8383037.1"/>
    </source>
</evidence>
<protein>
    <submittedName>
        <fullName evidence="2">Uncharacterized protein</fullName>
    </submittedName>
</protein>
<organism evidence="2 3">
    <name type="scientific">Aspergillus bertholletiae</name>
    <dbReference type="NCBI Taxonomy" id="1226010"/>
    <lineage>
        <taxon>Eukaryota</taxon>
        <taxon>Fungi</taxon>
        <taxon>Dikarya</taxon>
        <taxon>Ascomycota</taxon>
        <taxon>Pezizomycotina</taxon>
        <taxon>Eurotiomycetes</taxon>
        <taxon>Eurotiomycetidae</taxon>
        <taxon>Eurotiales</taxon>
        <taxon>Aspergillaceae</taxon>
        <taxon>Aspergillus</taxon>
        <taxon>Aspergillus subgen. Circumdati</taxon>
    </lineage>
</organism>
<keyword evidence="1" id="KW-0812">Transmembrane</keyword>
<reference evidence="2 3" key="1">
    <citation type="submission" date="2019-04" db="EMBL/GenBank/DDBJ databases">
        <title>Friends and foes A comparative genomics studyof 23 Aspergillus species from section Flavi.</title>
        <authorList>
            <consortium name="DOE Joint Genome Institute"/>
            <person name="Kjaerbolling I."/>
            <person name="Vesth T."/>
            <person name="Frisvad J.C."/>
            <person name="Nybo J.L."/>
            <person name="Theobald S."/>
            <person name="Kildgaard S."/>
            <person name="Isbrandt T."/>
            <person name="Kuo A."/>
            <person name="Sato A."/>
            <person name="Lyhne E.K."/>
            <person name="Kogle M.E."/>
            <person name="Wiebenga A."/>
            <person name="Kun R.S."/>
            <person name="Lubbers R.J."/>
            <person name="Makela M.R."/>
            <person name="Barry K."/>
            <person name="Chovatia M."/>
            <person name="Clum A."/>
            <person name="Daum C."/>
            <person name="Haridas S."/>
            <person name="He G."/>
            <person name="LaButti K."/>
            <person name="Lipzen A."/>
            <person name="Mondo S."/>
            <person name="Riley R."/>
            <person name="Salamov A."/>
            <person name="Simmons B.A."/>
            <person name="Magnuson J.K."/>
            <person name="Henrissat B."/>
            <person name="Mortensen U.H."/>
            <person name="Larsen T.O."/>
            <person name="Devries R.P."/>
            <person name="Grigoriev I.V."/>
            <person name="Machida M."/>
            <person name="Baker S.E."/>
            <person name="Andersen M.R."/>
        </authorList>
    </citation>
    <scope>NUCLEOTIDE SEQUENCE [LARGE SCALE GENOMIC DNA]</scope>
    <source>
        <strain evidence="2 3">IBT 29228</strain>
    </source>
</reference>
<name>A0A5N7BNF6_9EURO</name>
<dbReference type="Proteomes" id="UP000326198">
    <property type="component" value="Unassembled WGS sequence"/>
</dbReference>
<dbReference type="AlphaFoldDB" id="A0A5N7BNF6"/>
<evidence type="ECO:0000313" key="3">
    <source>
        <dbReference type="Proteomes" id="UP000326198"/>
    </source>
</evidence>